<sequence>MTDWPAIHQKVVTAFAAGWARPHRHAWDGMLAENAELNQPMVPPARGRAAWWGEAERLLGFLPDLRGDVLAWAGREDRLFIELRLAGTLRGKPLAFRAVDELWLSADGWVVRRDSFFDSAPVAAAVALRPGSWLAWWRSGLGPALGRRRLLRSPRGLTPAS</sequence>
<gene>
    <name evidence="2" type="ORF">HNR02_003052</name>
</gene>
<dbReference type="SUPFAM" id="SSF54427">
    <property type="entry name" value="NTF2-like"/>
    <property type="match status" value="1"/>
</dbReference>
<dbReference type="InterPro" id="IPR032710">
    <property type="entry name" value="NTF2-like_dom_sf"/>
</dbReference>
<dbReference type="EMBL" id="JACCFK010000001">
    <property type="protein sequence ID" value="NYI89729.1"/>
    <property type="molecule type" value="Genomic_DNA"/>
</dbReference>
<evidence type="ECO:0000259" key="1">
    <source>
        <dbReference type="Pfam" id="PF12680"/>
    </source>
</evidence>
<dbReference type="InterPro" id="IPR037401">
    <property type="entry name" value="SnoaL-like"/>
</dbReference>
<dbReference type="Pfam" id="PF12680">
    <property type="entry name" value="SnoaL_2"/>
    <property type="match status" value="1"/>
</dbReference>
<dbReference type="AlphaFoldDB" id="A0A853B3Z2"/>
<evidence type="ECO:0000313" key="2">
    <source>
        <dbReference type="EMBL" id="NYI89729.1"/>
    </source>
</evidence>
<comment type="caution">
    <text evidence="2">The sequence shown here is derived from an EMBL/GenBank/DDBJ whole genome shotgun (WGS) entry which is preliminary data.</text>
</comment>
<dbReference type="Proteomes" id="UP000549616">
    <property type="component" value="Unassembled WGS sequence"/>
</dbReference>
<protein>
    <recommendedName>
        <fullName evidence="1">SnoaL-like domain-containing protein</fullName>
    </recommendedName>
</protein>
<organism evidence="2 3">
    <name type="scientific">Amycolatopsis endophytica</name>
    <dbReference type="NCBI Taxonomy" id="860233"/>
    <lineage>
        <taxon>Bacteria</taxon>
        <taxon>Bacillati</taxon>
        <taxon>Actinomycetota</taxon>
        <taxon>Actinomycetes</taxon>
        <taxon>Pseudonocardiales</taxon>
        <taxon>Pseudonocardiaceae</taxon>
        <taxon>Amycolatopsis</taxon>
    </lineage>
</organism>
<dbReference type="Gene3D" id="3.10.450.50">
    <property type="match status" value="1"/>
</dbReference>
<dbReference type="RefSeq" id="WP_179773843.1">
    <property type="nucleotide sequence ID" value="NZ_JACCFK010000001.1"/>
</dbReference>
<evidence type="ECO:0000313" key="3">
    <source>
        <dbReference type="Proteomes" id="UP000549616"/>
    </source>
</evidence>
<accession>A0A853B3Z2</accession>
<reference evidence="2 3" key="1">
    <citation type="submission" date="2020-07" db="EMBL/GenBank/DDBJ databases">
        <title>Sequencing the genomes of 1000 actinobacteria strains.</title>
        <authorList>
            <person name="Klenk H.-P."/>
        </authorList>
    </citation>
    <scope>NUCLEOTIDE SEQUENCE [LARGE SCALE GENOMIC DNA]</scope>
    <source>
        <strain evidence="2 3">DSM 104006</strain>
    </source>
</reference>
<feature type="domain" description="SnoaL-like" evidence="1">
    <location>
        <begin position="12"/>
        <end position="112"/>
    </location>
</feature>
<proteinExistence type="predicted"/>
<name>A0A853B3Z2_9PSEU</name>
<keyword evidence="3" id="KW-1185">Reference proteome</keyword>